<dbReference type="OrthoDB" id="534610at2759"/>
<accession>A0A835Y8F3</accession>
<dbReference type="Proteomes" id="UP000612055">
    <property type="component" value="Unassembled WGS sequence"/>
</dbReference>
<dbReference type="PANTHER" id="PTHR35100">
    <property type="entry name" value="FOLD PROTEIN"/>
    <property type="match status" value="1"/>
</dbReference>
<sequence>MAVAPDGPLTPVRWRVARRSWPHPRVIKAQASSQPEYAGPVLPHFHKNLRPHIAEPQQVAPVHRAVVVPKPLPAASASMSQQETAVQAVKPVLSARRAPRVPVRPLAPRRRRGPFRGLGRALRGLGSRLGPKGPGHHDQVISERLLNVATCAPFFQAGGRILRLCRSAAARRFGWAFVAVGCIASLYHSSWGRARPALRKLDYWAIALASMVLRSAVVGPAPAWLAAAMVAAIPFKPAAVSSVNFAAAEARYLALALGHPHLRPTFAAHVGCSAAATACFLDHSPVMAWNPFAHAMFHAFSAASFLAMPAALNHVTELAALTQPSVVTA</sequence>
<proteinExistence type="predicted"/>
<dbReference type="PANTHER" id="PTHR35100:SF1">
    <property type="entry name" value="F15H11.13 PROTEIN"/>
    <property type="match status" value="1"/>
</dbReference>
<dbReference type="AlphaFoldDB" id="A0A835Y8F3"/>
<evidence type="ECO:0000313" key="1">
    <source>
        <dbReference type="EMBL" id="KAG2497941.1"/>
    </source>
</evidence>
<evidence type="ECO:0000313" key="2">
    <source>
        <dbReference type="Proteomes" id="UP000612055"/>
    </source>
</evidence>
<protein>
    <submittedName>
        <fullName evidence="1">Uncharacterized protein</fullName>
    </submittedName>
</protein>
<comment type="caution">
    <text evidence="1">The sequence shown here is derived from an EMBL/GenBank/DDBJ whole genome shotgun (WGS) entry which is preliminary data.</text>
</comment>
<keyword evidence="2" id="KW-1185">Reference proteome</keyword>
<gene>
    <name evidence="1" type="ORF">HYH03_004203</name>
</gene>
<organism evidence="1 2">
    <name type="scientific">Edaphochlamys debaryana</name>
    <dbReference type="NCBI Taxonomy" id="47281"/>
    <lineage>
        <taxon>Eukaryota</taxon>
        <taxon>Viridiplantae</taxon>
        <taxon>Chlorophyta</taxon>
        <taxon>core chlorophytes</taxon>
        <taxon>Chlorophyceae</taxon>
        <taxon>CS clade</taxon>
        <taxon>Chlamydomonadales</taxon>
        <taxon>Chlamydomonadales incertae sedis</taxon>
        <taxon>Edaphochlamys</taxon>
    </lineage>
</organism>
<dbReference type="EMBL" id="JAEHOE010000012">
    <property type="protein sequence ID" value="KAG2497941.1"/>
    <property type="molecule type" value="Genomic_DNA"/>
</dbReference>
<reference evidence="1" key="1">
    <citation type="journal article" date="2020" name="bioRxiv">
        <title>Comparative genomics of Chlamydomonas.</title>
        <authorList>
            <person name="Craig R.J."/>
            <person name="Hasan A.R."/>
            <person name="Ness R.W."/>
            <person name="Keightley P.D."/>
        </authorList>
    </citation>
    <scope>NUCLEOTIDE SEQUENCE</scope>
    <source>
        <strain evidence="1">CCAP 11/70</strain>
    </source>
</reference>
<name>A0A835Y8F3_9CHLO</name>